<organism evidence="2 3">
    <name type="scientific">Salinithrix halophila</name>
    <dbReference type="NCBI Taxonomy" id="1485204"/>
    <lineage>
        <taxon>Bacteria</taxon>
        <taxon>Bacillati</taxon>
        <taxon>Bacillota</taxon>
        <taxon>Bacilli</taxon>
        <taxon>Bacillales</taxon>
        <taxon>Thermoactinomycetaceae</taxon>
        <taxon>Salinithrix</taxon>
    </lineage>
</organism>
<name>A0ABV8JLG9_9BACL</name>
<gene>
    <name evidence="2" type="ORF">ACFOUO_08320</name>
</gene>
<dbReference type="Proteomes" id="UP001595843">
    <property type="component" value="Unassembled WGS sequence"/>
</dbReference>
<dbReference type="Pfam" id="PF13761">
    <property type="entry name" value="DUF4166"/>
    <property type="match status" value="1"/>
</dbReference>
<proteinExistence type="predicted"/>
<reference evidence="3" key="1">
    <citation type="journal article" date="2019" name="Int. J. Syst. Evol. Microbiol.">
        <title>The Global Catalogue of Microorganisms (GCM) 10K type strain sequencing project: providing services to taxonomists for standard genome sequencing and annotation.</title>
        <authorList>
            <consortium name="The Broad Institute Genomics Platform"/>
            <consortium name="The Broad Institute Genome Sequencing Center for Infectious Disease"/>
            <person name="Wu L."/>
            <person name="Ma J."/>
        </authorList>
    </citation>
    <scope>NUCLEOTIDE SEQUENCE [LARGE SCALE GENOMIC DNA]</scope>
    <source>
        <strain evidence="3">IBRC-M 10813</strain>
    </source>
</reference>
<accession>A0ABV8JLG9</accession>
<sequence length="160" mass="18946">MESQIPFTVRNFAYRDPYGRETVTWSRRFHLGDRVRRFDATMIYSRQRGVVVDYLGTHQHLAVDIQLSVAPNGGLYLRSKEQRFYEGGVQFRFPRWLTGEAEVCEWYDEEAERYRIRVLVTNPLFGPVFGYQGSFRANVIRCASERIPSDVKPLRTEWRE</sequence>
<keyword evidence="3" id="KW-1185">Reference proteome</keyword>
<evidence type="ECO:0000259" key="1">
    <source>
        <dbReference type="Pfam" id="PF13761"/>
    </source>
</evidence>
<dbReference type="InterPro" id="IPR025311">
    <property type="entry name" value="DUF4166"/>
</dbReference>
<dbReference type="EMBL" id="JBHSAP010000009">
    <property type="protein sequence ID" value="MFC4076814.1"/>
    <property type="molecule type" value="Genomic_DNA"/>
</dbReference>
<comment type="caution">
    <text evidence="2">The sequence shown here is derived from an EMBL/GenBank/DDBJ whole genome shotgun (WGS) entry which is preliminary data.</text>
</comment>
<evidence type="ECO:0000313" key="2">
    <source>
        <dbReference type="EMBL" id="MFC4076814.1"/>
    </source>
</evidence>
<protein>
    <submittedName>
        <fullName evidence="2">DUF4166 domain-containing protein</fullName>
    </submittedName>
</protein>
<dbReference type="RefSeq" id="WP_380704096.1">
    <property type="nucleotide sequence ID" value="NZ_JBHSAP010000009.1"/>
</dbReference>
<evidence type="ECO:0000313" key="3">
    <source>
        <dbReference type="Proteomes" id="UP001595843"/>
    </source>
</evidence>
<feature type="domain" description="DUF4166" evidence="1">
    <location>
        <begin position="3"/>
        <end position="135"/>
    </location>
</feature>